<evidence type="ECO:0000256" key="1">
    <source>
        <dbReference type="SAM" id="Phobius"/>
    </source>
</evidence>
<dbReference type="Gene3D" id="3.10.100.10">
    <property type="entry name" value="Mannose-Binding Protein A, subunit A"/>
    <property type="match status" value="1"/>
</dbReference>
<evidence type="ECO:0000313" key="5">
    <source>
        <dbReference type="Proteomes" id="UP000694558"/>
    </source>
</evidence>
<dbReference type="CDD" id="cd00037">
    <property type="entry name" value="CLECT"/>
    <property type="match status" value="1"/>
</dbReference>
<dbReference type="OrthoDB" id="9945342at2759"/>
<name>A0A8D3AKS8_SCOMX</name>
<dbReference type="GeneID" id="118283112"/>
<reference evidence="4" key="1">
    <citation type="submission" date="2023-05" db="EMBL/GenBank/DDBJ databases">
        <title>High-quality long-read genome of Scophthalmus maximus.</title>
        <authorList>
            <person name="Lien S."/>
            <person name="Martinez P."/>
        </authorList>
    </citation>
    <scope>NUCLEOTIDE SEQUENCE [LARGE SCALE GENOMIC DNA]</scope>
</reference>
<dbReference type="GeneTree" id="ENSGT01150000286973"/>
<dbReference type="SUPFAM" id="SSF56436">
    <property type="entry name" value="C-type lectin-like"/>
    <property type="match status" value="1"/>
</dbReference>
<keyword evidence="1" id="KW-1133">Transmembrane helix</keyword>
<evidence type="ECO:0000256" key="2">
    <source>
        <dbReference type="SAM" id="SignalP"/>
    </source>
</evidence>
<protein>
    <submittedName>
        <fullName evidence="4">CD302 molecule</fullName>
    </submittedName>
</protein>
<accession>A0A8D3AKS8</accession>
<sequence length="245" mass="27720">MESPRRSHHFGSVLCCVFALCLHLEFCSTGDCPADGRTWVPFQDQCYHFVHGEEDKIKSYTFERAKTLCRGFELLTVQSAAENHFVIIYSPEVWRGKVNVWLGMYYDTDSEDMRWFGDESPVGFTNWEDSSSPSDMVPLDTCVALHSNTGRWENVSCLDEVENGVICETAQKEEEGKQRPNALLSALVILSVVAIMGISAVIWFLHQKNNLGSTIFTAFEYHPPFRVLDTDQSCLVEAEETDSVP</sequence>
<feature type="chain" id="PRO_5034535137" evidence="2">
    <location>
        <begin position="30"/>
        <end position="245"/>
    </location>
</feature>
<dbReference type="SMART" id="SM00034">
    <property type="entry name" value="CLECT"/>
    <property type="match status" value="1"/>
</dbReference>
<dbReference type="InterPro" id="IPR050111">
    <property type="entry name" value="C-type_lectin/snaclec_domain"/>
</dbReference>
<feature type="domain" description="C-type lectin" evidence="3">
    <location>
        <begin position="42"/>
        <end position="157"/>
    </location>
</feature>
<keyword evidence="2" id="KW-0732">Signal</keyword>
<gene>
    <name evidence="4" type="primary">CD302</name>
</gene>
<dbReference type="RefSeq" id="XP_035460716.1">
    <property type="nucleotide sequence ID" value="XM_035604823.2"/>
</dbReference>
<keyword evidence="1" id="KW-0812">Transmembrane</keyword>
<organism evidence="4 5">
    <name type="scientific">Scophthalmus maximus</name>
    <name type="common">Turbot</name>
    <name type="synonym">Psetta maxima</name>
    <dbReference type="NCBI Taxonomy" id="52904"/>
    <lineage>
        <taxon>Eukaryota</taxon>
        <taxon>Metazoa</taxon>
        <taxon>Chordata</taxon>
        <taxon>Craniata</taxon>
        <taxon>Vertebrata</taxon>
        <taxon>Euteleostomi</taxon>
        <taxon>Actinopterygii</taxon>
        <taxon>Neopterygii</taxon>
        <taxon>Teleostei</taxon>
        <taxon>Neoteleostei</taxon>
        <taxon>Acanthomorphata</taxon>
        <taxon>Carangaria</taxon>
        <taxon>Pleuronectiformes</taxon>
        <taxon>Pleuronectoidei</taxon>
        <taxon>Scophthalmidae</taxon>
        <taxon>Scophthalmus</taxon>
    </lineage>
</organism>
<evidence type="ECO:0000259" key="3">
    <source>
        <dbReference type="PROSITE" id="PS50041"/>
    </source>
</evidence>
<feature type="signal peptide" evidence="2">
    <location>
        <begin position="1"/>
        <end position="29"/>
    </location>
</feature>
<dbReference type="InterPro" id="IPR016187">
    <property type="entry name" value="CTDL_fold"/>
</dbReference>
<dbReference type="PROSITE" id="PS50041">
    <property type="entry name" value="C_TYPE_LECTIN_2"/>
    <property type="match status" value="1"/>
</dbReference>
<dbReference type="AlphaFoldDB" id="A0A8D3AKS8"/>
<dbReference type="Proteomes" id="UP000694558">
    <property type="component" value="Chromosome 14"/>
</dbReference>
<reference evidence="4" key="2">
    <citation type="submission" date="2025-08" db="UniProtKB">
        <authorList>
            <consortium name="Ensembl"/>
        </authorList>
    </citation>
    <scope>IDENTIFICATION</scope>
</reference>
<dbReference type="Ensembl" id="ENSSMAT00000020010.2">
    <property type="protein sequence ID" value="ENSSMAP00000019769.2"/>
    <property type="gene ID" value="ENSSMAG00000012128.2"/>
</dbReference>
<dbReference type="PANTHER" id="PTHR22803">
    <property type="entry name" value="MANNOSE, PHOSPHOLIPASE, LECTIN RECEPTOR RELATED"/>
    <property type="match status" value="1"/>
</dbReference>
<feature type="transmembrane region" description="Helical" evidence="1">
    <location>
        <begin position="182"/>
        <end position="205"/>
    </location>
</feature>
<dbReference type="Pfam" id="PF00059">
    <property type="entry name" value="Lectin_C"/>
    <property type="match status" value="1"/>
</dbReference>
<keyword evidence="1" id="KW-0472">Membrane</keyword>
<evidence type="ECO:0000313" key="4">
    <source>
        <dbReference type="Ensembl" id="ENSSMAP00000019769.2"/>
    </source>
</evidence>
<proteinExistence type="predicted"/>
<dbReference type="InterPro" id="IPR016186">
    <property type="entry name" value="C-type_lectin-like/link_sf"/>
</dbReference>
<dbReference type="InterPro" id="IPR001304">
    <property type="entry name" value="C-type_lectin-like"/>
</dbReference>